<dbReference type="GO" id="GO:0016020">
    <property type="term" value="C:membrane"/>
    <property type="evidence" value="ECO:0007669"/>
    <property type="project" value="InterPro"/>
</dbReference>
<evidence type="ECO:0000313" key="5">
    <source>
        <dbReference type="EMBL" id="RXI98366.1"/>
    </source>
</evidence>
<dbReference type="OrthoDB" id="2166737at2"/>
<evidence type="ECO:0000256" key="3">
    <source>
        <dbReference type="SAM" id="Phobius"/>
    </source>
</evidence>
<name>A0A4Q0VPH4_9BACI</name>
<keyword evidence="1 2" id="KW-0807">Transducer</keyword>
<reference evidence="5 6" key="1">
    <citation type="journal article" date="2019" name="Int. J. Syst. Evol. Microbiol.">
        <title>Anaerobacillus alkaliphilus sp. nov., a novel alkaliphilic and moderately halophilic bacterium.</title>
        <authorList>
            <person name="Borsodi A.K."/>
            <person name="Aszalos J.M."/>
            <person name="Bihari P."/>
            <person name="Nagy I."/>
            <person name="Schumann P."/>
            <person name="Sproer C."/>
            <person name="Kovacs A.L."/>
            <person name="Boka K."/>
            <person name="Dobosy P."/>
            <person name="Ovari M."/>
            <person name="Szili-Kovacs T."/>
            <person name="Toth E."/>
        </authorList>
    </citation>
    <scope>NUCLEOTIDE SEQUENCE [LARGE SCALE GENOMIC DNA]</scope>
    <source>
        <strain evidence="5 6">B16-10</strain>
    </source>
</reference>
<proteinExistence type="predicted"/>
<feature type="transmembrane region" description="Helical" evidence="3">
    <location>
        <begin position="141"/>
        <end position="160"/>
    </location>
</feature>
<dbReference type="RefSeq" id="WP_129079723.1">
    <property type="nucleotide sequence ID" value="NZ_QOUX01000046.1"/>
</dbReference>
<dbReference type="SMART" id="SM00283">
    <property type="entry name" value="MA"/>
    <property type="match status" value="1"/>
</dbReference>
<dbReference type="SUPFAM" id="SSF58104">
    <property type="entry name" value="Methyl-accepting chemotaxis protein (MCP) signaling domain"/>
    <property type="match status" value="1"/>
</dbReference>
<dbReference type="Proteomes" id="UP000290649">
    <property type="component" value="Unassembled WGS sequence"/>
</dbReference>
<keyword evidence="3" id="KW-0472">Membrane</keyword>
<dbReference type="AlphaFoldDB" id="A0A4Q0VPH4"/>
<dbReference type="InterPro" id="IPR004089">
    <property type="entry name" value="MCPsignal_dom"/>
</dbReference>
<dbReference type="PANTHER" id="PTHR32089">
    <property type="entry name" value="METHYL-ACCEPTING CHEMOTAXIS PROTEIN MCPB"/>
    <property type="match status" value="1"/>
</dbReference>
<evidence type="ECO:0000256" key="2">
    <source>
        <dbReference type="PROSITE-ProRule" id="PRU00284"/>
    </source>
</evidence>
<protein>
    <recommendedName>
        <fullName evidence="4">Methyl-accepting transducer domain-containing protein</fullName>
    </recommendedName>
</protein>
<dbReference type="GO" id="GO:0007165">
    <property type="term" value="P:signal transduction"/>
    <property type="evidence" value="ECO:0007669"/>
    <property type="project" value="UniProtKB-KW"/>
</dbReference>
<sequence>MADHLQIIQERNKLLMKLLWFSFGLGLASNFISQVPSSGIIAFTITGILAVGTISFMTIKKIFVQYIQYVVVVGFSILIFVMVFTSPKLSNYFMIYVAVAFMTLYHNYRSIAAASISGLILSNYFFWAYRDEMFFGVDHKVFLSMNVMYIVITGVLISQARIGEKMQQQMDQQHKAMLEGKEKVDQLLTEVGNSVQVITNFSETLKGNIGATATISNELTSAFAEVTKGVEAQAVSVADMNESMSSTKEVVSNVSKISMEMGVISSQTRDLTITGNDYVTELSLHINQVNESIATSSQLLRELNIQTNQIGDILTSISEISNQTNLLALNAAIEAARAGEHGKGFAVVAQEVRKLAEGSQRSTIEISQILTEIQEKTMLVTKHIETGEQSVSTSISATKQTKDNFELILENTASVASQAEKVKMMLLQLEEVSAAMSNEIVSVSGVTQHSSSQTEEILAHVEEQHQRIKTIMDSFIQLDDLTKQLQGLLDTDA</sequence>
<keyword evidence="3" id="KW-0812">Transmembrane</keyword>
<feature type="domain" description="Methyl-accepting transducer" evidence="4">
    <location>
        <begin position="208"/>
        <end position="465"/>
    </location>
</feature>
<comment type="caution">
    <text evidence="5">The sequence shown here is derived from an EMBL/GenBank/DDBJ whole genome shotgun (WGS) entry which is preliminary data.</text>
</comment>
<keyword evidence="6" id="KW-1185">Reference proteome</keyword>
<keyword evidence="3" id="KW-1133">Transmembrane helix</keyword>
<dbReference type="Gene3D" id="1.10.287.950">
    <property type="entry name" value="Methyl-accepting chemotaxis protein"/>
    <property type="match status" value="1"/>
</dbReference>
<feature type="transmembrane region" description="Helical" evidence="3">
    <location>
        <begin position="66"/>
        <end position="83"/>
    </location>
</feature>
<dbReference type="Pfam" id="PF00015">
    <property type="entry name" value="MCPsignal"/>
    <property type="match status" value="1"/>
</dbReference>
<dbReference type="EMBL" id="QOUX01000046">
    <property type="protein sequence ID" value="RXI98366.1"/>
    <property type="molecule type" value="Genomic_DNA"/>
</dbReference>
<evidence type="ECO:0000256" key="1">
    <source>
        <dbReference type="ARBA" id="ARBA00023224"/>
    </source>
</evidence>
<dbReference type="PROSITE" id="PS50111">
    <property type="entry name" value="CHEMOTAXIS_TRANSDUC_2"/>
    <property type="match status" value="1"/>
</dbReference>
<accession>A0A4Q0VPH4</accession>
<feature type="transmembrane region" description="Helical" evidence="3">
    <location>
        <begin position="39"/>
        <end position="59"/>
    </location>
</feature>
<dbReference type="PANTHER" id="PTHR32089:SF112">
    <property type="entry name" value="LYSOZYME-LIKE PROTEIN-RELATED"/>
    <property type="match status" value="1"/>
</dbReference>
<gene>
    <name evidence="5" type="ORF">DS745_18755</name>
</gene>
<feature type="transmembrane region" description="Helical" evidence="3">
    <location>
        <begin position="14"/>
        <end position="33"/>
    </location>
</feature>
<organism evidence="5 6">
    <name type="scientific">Anaerobacillus alkaliphilus</name>
    <dbReference type="NCBI Taxonomy" id="1548597"/>
    <lineage>
        <taxon>Bacteria</taxon>
        <taxon>Bacillati</taxon>
        <taxon>Bacillota</taxon>
        <taxon>Bacilli</taxon>
        <taxon>Bacillales</taxon>
        <taxon>Bacillaceae</taxon>
        <taxon>Anaerobacillus</taxon>
    </lineage>
</organism>
<feature type="transmembrane region" description="Helical" evidence="3">
    <location>
        <begin position="112"/>
        <end position="129"/>
    </location>
</feature>
<evidence type="ECO:0000259" key="4">
    <source>
        <dbReference type="PROSITE" id="PS50111"/>
    </source>
</evidence>
<evidence type="ECO:0000313" key="6">
    <source>
        <dbReference type="Proteomes" id="UP000290649"/>
    </source>
</evidence>